<proteinExistence type="predicted"/>
<protein>
    <submittedName>
        <fullName evidence="2">Uncharacterized protein</fullName>
    </submittedName>
</protein>
<keyword evidence="1" id="KW-0812">Transmembrane</keyword>
<accession>A0A7S8CCJ0</accession>
<keyword evidence="1" id="KW-0472">Membrane</keyword>
<keyword evidence="1" id="KW-1133">Transmembrane helix</keyword>
<dbReference type="AlphaFoldDB" id="A0A7S8CCJ0"/>
<evidence type="ECO:0000313" key="3">
    <source>
        <dbReference type="Proteomes" id="UP000593626"/>
    </source>
</evidence>
<dbReference type="Proteomes" id="UP000593626">
    <property type="component" value="Chromosome"/>
</dbReference>
<dbReference type="EMBL" id="CP049742">
    <property type="protein sequence ID" value="QPC47475.1"/>
    <property type="molecule type" value="Genomic_DNA"/>
</dbReference>
<gene>
    <name evidence="2" type="ORF">G8O30_11225</name>
</gene>
<organism evidence="2 3">
    <name type="scientific">Mangrovibacillus cuniculi</name>
    <dbReference type="NCBI Taxonomy" id="2593652"/>
    <lineage>
        <taxon>Bacteria</taxon>
        <taxon>Bacillati</taxon>
        <taxon>Bacillota</taxon>
        <taxon>Bacilli</taxon>
        <taxon>Bacillales</taxon>
        <taxon>Bacillaceae</taxon>
        <taxon>Mangrovibacillus</taxon>
    </lineage>
</organism>
<evidence type="ECO:0000256" key="1">
    <source>
        <dbReference type="SAM" id="Phobius"/>
    </source>
</evidence>
<reference evidence="2 3" key="1">
    <citation type="submission" date="2019-07" db="EMBL/GenBank/DDBJ databases">
        <title>Genome sequence of 2 isolates from Red Sea Mangroves.</title>
        <authorList>
            <person name="Sefrji F."/>
            <person name="Michoud G."/>
            <person name="Merlino G."/>
            <person name="Daffonchio D."/>
        </authorList>
    </citation>
    <scope>NUCLEOTIDE SEQUENCE [LARGE SCALE GENOMIC DNA]</scope>
    <source>
        <strain evidence="2 3">R1DC41</strain>
    </source>
</reference>
<feature type="transmembrane region" description="Helical" evidence="1">
    <location>
        <begin position="7"/>
        <end position="26"/>
    </location>
</feature>
<feature type="transmembrane region" description="Helical" evidence="1">
    <location>
        <begin position="32"/>
        <end position="49"/>
    </location>
</feature>
<dbReference type="RefSeq" id="WP_239672145.1">
    <property type="nucleotide sequence ID" value="NZ_CP049742.1"/>
</dbReference>
<sequence length="68" mass="7415">MGKISIFVGLIFFVVFGGSFVTSLISSGYVNVQMLIGALLGALLAWTGYRRTALLKMAKKNQDENDKN</sequence>
<keyword evidence="3" id="KW-1185">Reference proteome</keyword>
<name>A0A7S8CCJ0_9BACI</name>
<evidence type="ECO:0000313" key="2">
    <source>
        <dbReference type="EMBL" id="QPC47475.1"/>
    </source>
</evidence>
<dbReference type="KEGG" id="mcui:G8O30_11225"/>